<dbReference type="InterPro" id="IPR011388">
    <property type="entry name" value="DES1/DES2"/>
</dbReference>
<comment type="similarity">
    <text evidence="2">Belongs to the fatty acid desaturase type 1 family. DEGS subfamily.</text>
</comment>
<dbReference type="PANTHER" id="PTHR12879:SF8">
    <property type="entry name" value="SPHINGOLIPID DELTA(4)-DESATURASE DES1"/>
    <property type="match status" value="1"/>
</dbReference>
<gene>
    <name evidence="11" type="ORF">SPI_06141</name>
</gene>
<evidence type="ECO:0000313" key="11">
    <source>
        <dbReference type="EMBL" id="OAA58939.1"/>
    </source>
</evidence>
<protein>
    <recommendedName>
        <fullName evidence="3">sphingolipid 4-desaturase</fullName>
        <ecNumber evidence="3">1.14.19.17</ecNumber>
    </recommendedName>
</protein>
<dbReference type="EMBL" id="AZHD01000011">
    <property type="protein sequence ID" value="OAA58939.1"/>
    <property type="molecule type" value="Genomic_DNA"/>
</dbReference>
<keyword evidence="12" id="KW-1185">Reference proteome</keyword>
<dbReference type="CDD" id="cd03508">
    <property type="entry name" value="Delta4-sphingolipid-FADS-like"/>
    <property type="match status" value="1"/>
</dbReference>
<dbReference type="SMART" id="SM01269">
    <property type="entry name" value="Lipid_DES"/>
    <property type="match status" value="1"/>
</dbReference>
<sequence length="418" mass="46449">MTPTASSSGILPAVSEPETSSTALRTKRSLANGAPRTNSKAMPDSERSAASSTASGKLAGQDAEHRAIEAQPGYKDFFWTYTEEPHRTRRLAIIKAHPEVTKLCGPEPLTKYVVLLVVALQIGLAYALRDTSFFSWKFLTVAYVVGATANQNLFLAIHEISHNLAFRSALANRLLAILANLPIGVPYSASFRPYHLTHHKSLGVDGLDTDLPTAAEAFVLDSILGKAFFCTFQIFFYAVRPMAVLRIPFTWTHALNVAVQVAFDVVLVKTIGFQPLLYLLLSSFLAGSLHPLAGHFIAEHYVYDTVSPEASDPSNGIPIPETYSYYGPLNIFAYNVGYHNEHHDFPAVPWTRLEKLRRTAPEFYDSLPHHLSWTYVIWRFIWDDNVGLRCRVKRKSGGRMVGGKPTKIADWTENEVQA</sequence>
<evidence type="ECO:0000256" key="3">
    <source>
        <dbReference type="ARBA" id="ARBA00012021"/>
    </source>
</evidence>
<evidence type="ECO:0000256" key="1">
    <source>
        <dbReference type="ARBA" id="ARBA00004141"/>
    </source>
</evidence>
<dbReference type="GO" id="GO:0046512">
    <property type="term" value="P:sphingosine biosynthetic process"/>
    <property type="evidence" value="ECO:0007669"/>
    <property type="project" value="EnsemblFungi"/>
</dbReference>
<feature type="region of interest" description="Disordered" evidence="9">
    <location>
        <begin position="1"/>
        <end position="62"/>
    </location>
</feature>
<keyword evidence="4" id="KW-0812">Transmembrane</keyword>
<comment type="caution">
    <text evidence="11">The sequence shown here is derived from an EMBL/GenBank/DDBJ whole genome shotgun (WGS) entry which is preliminary data.</text>
</comment>
<dbReference type="Proteomes" id="UP000076874">
    <property type="component" value="Unassembled WGS sequence"/>
</dbReference>
<reference evidence="11 12" key="1">
    <citation type="journal article" date="2016" name="Genome Biol. Evol.">
        <title>Divergent and convergent evolution of fungal pathogenicity.</title>
        <authorList>
            <person name="Shang Y."/>
            <person name="Xiao G."/>
            <person name="Zheng P."/>
            <person name="Cen K."/>
            <person name="Zhan S."/>
            <person name="Wang C."/>
        </authorList>
    </citation>
    <scope>NUCLEOTIDE SEQUENCE [LARGE SCALE GENOMIC DNA]</scope>
    <source>
        <strain evidence="11 12">RCEF 264</strain>
    </source>
</reference>
<evidence type="ECO:0000256" key="5">
    <source>
        <dbReference type="ARBA" id="ARBA00022989"/>
    </source>
</evidence>
<evidence type="ECO:0000313" key="12">
    <source>
        <dbReference type="Proteomes" id="UP000076874"/>
    </source>
</evidence>
<dbReference type="OrthoDB" id="200948at2759"/>
<dbReference type="GO" id="GO:0046513">
    <property type="term" value="P:ceramide biosynthetic process"/>
    <property type="evidence" value="ECO:0007669"/>
    <property type="project" value="TreeGrafter"/>
</dbReference>
<name>A0A167RU27_9HYPO</name>
<keyword evidence="6" id="KW-0560">Oxidoreductase</keyword>
<organism evidence="11 12">
    <name type="scientific">Niveomyces insectorum RCEF 264</name>
    <dbReference type="NCBI Taxonomy" id="1081102"/>
    <lineage>
        <taxon>Eukaryota</taxon>
        <taxon>Fungi</taxon>
        <taxon>Dikarya</taxon>
        <taxon>Ascomycota</taxon>
        <taxon>Pezizomycotina</taxon>
        <taxon>Sordariomycetes</taxon>
        <taxon>Hypocreomycetidae</taxon>
        <taxon>Hypocreales</taxon>
        <taxon>Cordycipitaceae</taxon>
        <taxon>Niveomyces</taxon>
    </lineage>
</organism>
<keyword evidence="7" id="KW-0443">Lipid metabolism</keyword>
<evidence type="ECO:0000256" key="4">
    <source>
        <dbReference type="ARBA" id="ARBA00022692"/>
    </source>
</evidence>
<dbReference type="InterPro" id="IPR005804">
    <property type="entry name" value="FA_desaturase_dom"/>
</dbReference>
<evidence type="ECO:0000256" key="7">
    <source>
        <dbReference type="ARBA" id="ARBA00023098"/>
    </source>
</evidence>
<evidence type="ECO:0000256" key="2">
    <source>
        <dbReference type="ARBA" id="ARBA00006146"/>
    </source>
</evidence>
<proteinExistence type="inferred from homology"/>
<evidence type="ECO:0000256" key="8">
    <source>
        <dbReference type="ARBA" id="ARBA00023136"/>
    </source>
</evidence>
<evidence type="ECO:0000259" key="10">
    <source>
        <dbReference type="SMART" id="SM01269"/>
    </source>
</evidence>
<keyword evidence="5" id="KW-1133">Transmembrane helix</keyword>
<dbReference type="GO" id="GO:0042284">
    <property type="term" value="F:sphingolipid delta-4 desaturase activity"/>
    <property type="evidence" value="ECO:0007669"/>
    <property type="project" value="UniProtKB-EC"/>
</dbReference>
<comment type="subcellular location">
    <subcellularLocation>
        <location evidence="1">Membrane</location>
        <topology evidence="1">Multi-pass membrane protein</topology>
    </subcellularLocation>
</comment>
<evidence type="ECO:0000256" key="6">
    <source>
        <dbReference type="ARBA" id="ARBA00023002"/>
    </source>
</evidence>
<dbReference type="STRING" id="1081102.A0A167RU27"/>
<accession>A0A167RU27</accession>
<dbReference type="AlphaFoldDB" id="A0A167RU27"/>
<keyword evidence="8" id="KW-0472">Membrane</keyword>
<dbReference type="GO" id="GO:0016020">
    <property type="term" value="C:membrane"/>
    <property type="evidence" value="ECO:0007669"/>
    <property type="project" value="UniProtKB-SubCell"/>
</dbReference>
<dbReference type="InterPro" id="IPR013866">
    <property type="entry name" value="Sphingolipid_d4-desaturase_N"/>
</dbReference>
<dbReference type="PANTHER" id="PTHR12879">
    <property type="entry name" value="SPHINGOLIPID DELTA 4 DESATURASE/C-4 HYDROXYLASE PROTEIN DES2"/>
    <property type="match status" value="1"/>
</dbReference>
<dbReference type="Pfam" id="PF08557">
    <property type="entry name" value="Lipid_DES"/>
    <property type="match status" value="1"/>
</dbReference>
<dbReference type="EC" id="1.14.19.17" evidence="3"/>
<dbReference type="Pfam" id="PF00487">
    <property type="entry name" value="FA_desaturase"/>
    <property type="match status" value="1"/>
</dbReference>
<evidence type="ECO:0000256" key="9">
    <source>
        <dbReference type="SAM" id="MobiDB-lite"/>
    </source>
</evidence>
<feature type="domain" description="Sphingolipid delta4-desaturase N-terminal" evidence="10">
    <location>
        <begin position="72"/>
        <end position="110"/>
    </location>
</feature>